<keyword evidence="1" id="KW-0812">Transmembrane</keyword>
<keyword evidence="2" id="KW-0808">Transferase</keyword>
<evidence type="ECO:0000313" key="2">
    <source>
        <dbReference type="EMBL" id="SLM39923.1"/>
    </source>
</evidence>
<accession>A0A1W5D9V7</accession>
<protein>
    <submittedName>
        <fullName evidence="2">Mannosyltransferase 1, CMT1</fullName>
    </submittedName>
</protein>
<dbReference type="PANTHER" id="PTHR34144:SF8">
    <property type="entry name" value="GLYCOSYLTRANSFERASE FAMILY 69 PROTEIN"/>
    <property type="match status" value="1"/>
</dbReference>
<dbReference type="PANTHER" id="PTHR34144">
    <property type="entry name" value="CHROMOSOME 8, WHOLE GENOME SHOTGUN SEQUENCE"/>
    <property type="match status" value="1"/>
</dbReference>
<reference evidence="3" key="1">
    <citation type="submission" date="2017-03" db="EMBL/GenBank/DDBJ databases">
        <authorList>
            <person name="Sharma R."/>
            <person name="Thines M."/>
        </authorList>
    </citation>
    <scope>NUCLEOTIDE SEQUENCE [LARGE SCALE GENOMIC DNA]</scope>
</reference>
<organism evidence="2 3">
    <name type="scientific">Lasallia pustulata</name>
    <dbReference type="NCBI Taxonomy" id="136370"/>
    <lineage>
        <taxon>Eukaryota</taxon>
        <taxon>Fungi</taxon>
        <taxon>Dikarya</taxon>
        <taxon>Ascomycota</taxon>
        <taxon>Pezizomycotina</taxon>
        <taxon>Lecanoromycetes</taxon>
        <taxon>OSLEUM clade</taxon>
        <taxon>Umbilicariomycetidae</taxon>
        <taxon>Umbilicariales</taxon>
        <taxon>Umbilicariaceae</taxon>
        <taxon>Lasallia</taxon>
    </lineage>
</organism>
<sequence>MPPRLLHPDQYELVARDPPESPEAFDLDDAGFESQSLIKPSYLRHRPRVLHWLIARLPARVRYLLYNGAFRRTHSRAAKPHRQCLRRLSIRRIGFLFYGFLSIIIALVIVTGLFRPSYTRPPAHYQVLRSIALATQEQGRANPNNEKVFIAASIYDKGGRLVNGDWGTAVLNLIELLGYENVFLSIYENDSGSDAKAALQEFEHKVKCNSKLIFEEHLSLEEIPKVTLPDGTERIKRIEYLAKVRNRALRPLDESNSPHFDKLLYLNDVIFDPIDAVQLLFSTNVDETGRPVYRAACAVDFINPFKFYDTFATRDLEGYSMGLPFYPWFSGAGKADSRQDVLDGKDAVRVKSCWGGMVAFDAKWFQSSGPSAPAESIGAIDSDPGTDRNLNWHRSDPNLAPPIESRSASLPIRFRAETDLFWDASECCLIHADLQSIGDPPEQSAYTGIYMNPFIRVAYGSRTLKWLGFTRRFERLYSIPHSLLNHLVGLPWFNPRRTEKGDELHKNKVWVPGDKDVGGGSFQEFERHVGNGGFCGSRKLQVIREKPSEGEKNWEFVPVPPI</sequence>
<keyword evidence="1" id="KW-1133">Transmembrane helix</keyword>
<dbReference type="InterPro" id="IPR021047">
    <property type="entry name" value="Mannosyltransferase_CMT1"/>
</dbReference>
<dbReference type="Pfam" id="PF11735">
    <property type="entry name" value="CAP59_mtransfer"/>
    <property type="match status" value="1"/>
</dbReference>
<keyword evidence="2" id="KW-0328">Glycosyltransferase</keyword>
<feature type="transmembrane region" description="Helical" evidence="1">
    <location>
        <begin position="95"/>
        <end position="114"/>
    </location>
</feature>
<dbReference type="GO" id="GO:0016757">
    <property type="term" value="F:glycosyltransferase activity"/>
    <property type="evidence" value="ECO:0007669"/>
    <property type="project" value="UniProtKB-KW"/>
</dbReference>
<evidence type="ECO:0000313" key="3">
    <source>
        <dbReference type="Proteomes" id="UP000192927"/>
    </source>
</evidence>
<keyword evidence="1" id="KW-0472">Membrane</keyword>
<name>A0A1W5D9V7_9LECA</name>
<evidence type="ECO:0000256" key="1">
    <source>
        <dbReference type="SAM" id="Phobius"/>
    </source>
</evidence>
<dbReference type="AlphaFoldDB" id="A0A1W5D9V7"/>
<proteinExistence type="predicted"/>
<dbReference type="EMBL" id="FWEW01003601">
    <property type="protein sequence ID" value="SLM39923.1"/>
    <property type="molecule type" value="Genomic_DNA"/>
</dbReference>
<keyword evidence="3" id="KW-1185">Reference proteome</keyword>
<dbReference type="Proteomes" id="UP000192927">
    <property type="component" value="Unassembled WGS sequence"/>
</dbReference>